<dbReference type="InterPro" id="IPR001789">
    <property type="entry name" value="Sig_transdc_resp-reg_receiver"/>
</dbReference>
<dbReference type="SUPFAM" id="SSF52172">
    <property type="entry name" value="CheY-like"/>
    <property type="match status" value="1"/>
</dbReference>
<protein>
    <submittedName>
        <fullName evidence="4">Two component transcriptional regulator, LytTR family</fullName>
    </submittedName>
</protein>
<evidence type="ECO:0000259" key="3">
    <source>
        <dbReference type="PROSITE" id="PS50930"/>
    </source>
</evidence>
<sequence>MIRAIIIDDEPHCVTSLQHDLAYFCPQVEVVAACFSGATGIAAIEKYKPDLVFLDIEMPLMDGFELLEALEEGRRFQVIFTTAYDEFALKAIRVHAMDYLLKPIDGVDLKAAVNHVERHLKSNAHPDERITNLLEQLQHTDDQRIAIPDRDGYEFINISDIIYCRADGAYTHLVLTSDRVVFLSKALGEMESVLPGRLFMRIHHSTIVNIKKISHFKKLRTGVVVMVNGDQLNVSRSKRDPLLLKMGIK</sequence>
<dbReference type="Proteomes" id="UP000198916">
    <property type="component" value="Unassembled WGS sequence"/>
</dbReference>
<dbReference type="PROSITE" id="PS50110">
    <property type="entry name" value="RESPONSE_REGULATORY"/>
    <property type="match status" value="1"/>
</dbReference>
<organism evidence="4 5">
    <name type="scientific">Parapedobacter koreensis</name>
    <dbReference type="NCBI Taxonomy" id="332977"/>
    <lineage>
        <taxon>Bacteria</taxon>
        <taxon>Pseudomonadati</taxon>
        <taxon>Bacteroidota</taxon>
        <taxon>Sphingobacteriia</taxon>
        <taxon>Sphingobacteriales</taxon>
        <taxon>Sphingobacteriaceae</taxon>
        <taxon>Parapedobacter</taxon>
    </lineage>
</organism>
<gene>
    <name evidence="4" type="ORF">SAMN05421740_111109</name>
</gene>
<keyword evidence="5" id="KW-1185">Reference proteome</keyword>
<dbReference type="Pfam" id="PF04397">
    <property type="entry name" value="LytTR"/>
    <property type="match status" value="1"/>
</dbReference>
<evidence type="ECO:0000313" key="4">
    <source>
        <dbReference type="EMBL" id="SEL85007.1"/>
    </source>
</evidence>
<reference evidence="5" key="1">
    <citation type="submission" date="2016-10" db="EMBL/GenBank/DDBJ databases">
        <authorList>
            <person name="Varghese N."/>
            <person name="Submissions S."/>
        </authorList>
    </citation>
    <scope>NUCLEOTIDE SEQUENCE [LARGE SCALE GENOMIC DNA]</scope>
    <source>
        <strain evidence="5">Jip14</strain>
    </source>
</reference>
<proteinExistence type="predicted"/>
<name>A0A1H7TMD4_9SPHI</name>
<dbReference type="PROSITE" id="PS50930">
    <property type="entry name" value="HTH_LYTTR"/>
    <property type="match status" value="1"/>
</dbReference>
<accession>A0A1H7TMD4</accession>
<dbReference type="Gene3D" id="3.40.50.2300">
    <property type="match status" value="1"/>
</dbReference>
<feature type="domain" description="HTH LytTR-type" evidence="3">
    <location>
        <begin position="145"/>
        <end position="248"/>
    </location>
</feature>
<feature type="modified residue" description="4-aspartylphosphate" evidence="1">
    <location>
        <position position="55"/>
    </location>
</feature>
<dbReference type="PANTHER" id="PTHR37299:SF1">
    <property type="entry name" value="STAGE 0 SPORULATION PROTEIN A HOMOLOG"/>
    <property type="match status" value="1"/>
</dbReference>
<dbReference type="EMBL" id="FNZR01000011">
    <property type="protein sequence ID" value="SEL85007.1"/>
    <property type="molecule type" value="Genomic_DNA"/>
</dbReference>
<dbReference type="SMART" id="SM00448">
    <property type="entry name" value="REC"/>
    <property type="match status" value="1"/>
</dbReference>
<dbReference type="AlphaFoldDB" id="A0A1H7TMD4"/>
<dbReference type="InterPro" id="IPR046947">
    <property type="entry name" value="LytR-like"/>
</dbReference>
<dbReference type="InterPro" id="IPR007492">
    <property type="entry name" value="LytTR_DNA-bd_dom"/>
</dbReference>
<dbReference type="OrthoDB" id="9787344at2"/>
<dbReference type="RefSeq" id="WP_090608711.1">
    <property type="nucleotide sequence ID" value="NZ_FNZR01000011.1"/>
</dbReference>
<dbReference type="InterPro" id="IPR011006">
    <property type="entry name" value="CheY-like_superfamily"/>
</dbReference>
<evidence type="ECO:0000256" key="1">
    <source>
        <dbReference type="PROSITE-ProRule" id="PRU00169"/>
    </source>
</evidence>
<dbReference type="STRING" id="332977.SAMN05421740_111109"/>
<dbReference type="GO" id="GO:0003677">
    <property type="term" value="F:DNA binding"/>
    <property type="evidence" value="ECO:0007669"/>
    <property type="project" value="InterPro"/>
</dbReference>
<evidence type="ECO:0000313" key="5">
    <source>
        <dbReference type="Proteomes" id="UP000198916"/>
    </source>
</evidence>
<evidence type="ECO:0000259" key="2">
    <source>
        <dbReference type="PROSITE" id="PS50110"/>
    </source>
</evidence>
<dbReference type="PANTHER" id="PTHR37299">
    <property type="entry name" value="TRANSCRIPTIONAL REGULATOR-RELATED"/>
    <property type="match status" value="1"/>
</dbReference>
<dbReference type="GO" id="GO:0000156">
    <property type="term" value="F:phosphorelay response regulator activity"/>
    <property type="evidence" value="ECO:0007669"/>
    <property type="project" value="InterPro"/>
</dbReference>
<feature type="domain" description="Response regulatory" evidence="2">
    <location>
        <begin position="3"/>
        <end position="117"/>
    </location>
</feature>
<dbReference type="Gene3D" id="2.40.50.1020">
    <property type="entry name" value="LytTr DNA-binding domain"/>
    <property type="match status" value="1"/>
</dbReference>
<dbReference type="SMART" id="SM00850">
    <property type="entry name" value="LytTR"/>
    <property type="match status" value="1"/>
</dbReference>
<keyword evidence="1" id="KW-0597">Phosphoprotein</keyword>
<dbReference type="Pfam" id="PF00072">
    <property type="entry name" value="Response_reg"/>
    <property type="match status" value="1"/>
</dbReference>